<protein>
    <submittedName>
        <fullName evidence="1">Uncharacterized protein</fullName>
    </submittedName>
</protein>
<comment type="caution">
    <text evidence="1">The sequence shown here is derived from an EMBL/GenBank/DDBJ whole genome shotgun (WGS) entry which is preliminary data.</text>
</comment>
<organism evidence="1 2">
    <name type="scientific">Dreissena polymorpha</name>
    <name type="common">Zebra mussel</name>
    <name type="synonym">Mytilus polymorpha</name>
    <dbReference type="NCBI Taxonomy" id="45954"/>
    <lineage>
        <taxon>Eukaryota</taxon>
        <taxon>Metazoa</taxon>
        <taxon>Spiralia</taxon>
        <taxon>Lophotrochozoa</taxon>
        <taxon>Mollusca</taxon>
        <taxon>Bivalvia</taxon>
        <taxon>Autobranchia</taxon>
        <taxon>Heteroconchia</taxon>
        <taxon>Euheterodonta</taxon>
        <taxon>Imparidentia</taxon>
        <taxon>Neoheterodontei</taxon>
        <taxon>Myida</taxon>
        <taxon>Dreissenoidea</taxon>
        <taxon>Dreissenidae</taxon>
        <taxon>Dreissena</taxon>
    </lineage>
</organism>
<dbReference type="Proteomes" id="UP000828390">
    <property type="component" value="Unassembled WGS sequence"/>
</dbReference>
<dbReference type="EMBL" id="JAIWYP010000003">
    <property type="protein sequence ID" value="KAH3848576.1"/>
    <property type="molecule type" value="Genomic_DNA"/>
</dbReference>
<sequence length="71" mass="7867">MTPIDFQVTRSRSQCQKTYSHKAATTTDSPYGGHAYPCLAGVPFQGFLDISPNNKNAAARREYPNYVLIIS</sequence>
<dbReference type="AlphaFoldDB" id="A0A9D4L160"/>
<reference evidence="1" key="2">
    <citation type="submission" date="2020-11" db="EMBL/GenBank/DDBJ databases">
        <authorList>
            <person name="McCartney M.A."/>
            <person name="Auch B."/>
            <person name="Kono T."/>
            <person name="Mallez S."/>
            <person name="Becker A."/>
            <person name="Gohl D.M."/>
            <person name="Silverstein K.A.T."/>
            <person name="Koren S."/>
            <person name="Bechman K.B."/>
            <person name="Herman A."/>
            <person name="Abrahante J.E."/>
            <person name="Garbe J."/>
        </authorList>
    </citation>
    <scope>NUCLEOTIDE SEQUENCE</scope>
    <source>
        <strain evidence="1">Duluth1</strain>
        <tissue evidence="1">Whole animal</tissue>
    </source>
</reference>
<accession>A0A9D4L160</accession>
<evidence type="ECO:0000313" key="1">
    <source>
        <dbReference type="EMBL" id="KAH3848576.1"/>
    </source>
</evidence>
<evidence type="ECO:0000313" key="2">
    <source>
        <dbReference type="Proteomes" id="UP000828390"/>
    </source>
</evidence>
<reference evidence="1" key="1">
    <citation type="journal article" date="2019" name="bioRxiv">
        <title>The Genome of the Zebra Mussel, Dreissena polymorpha: A Resource for Invasive Species Research.</title>
        <authorList>
            <person name="McCartney M.A."/>
            <person name="Auch B."/>
            <person name="Kono T."/>
            <person name="Mallez S."/>
            <person name="Zhang Y."/>
            <person name="Obille A."/>
            <person name="Becker A."/>
            <person name="Abrahante J.E."/>
            <person name="Garbe J."/>
            <person name="Badalamenti J.P."/>
            <person name="Herman A."/>
            <person name="Mangelson H."/>
            <person name="Liachko I."/>
            <person name="Sullivan S."/>
            <person name="Sone E.D."/>
            <person name="Koren S."/>
            <person name="Silverstein K.A.T."/>
            <person name="Beckman K.B."/>
            <person name="Gohl D.M."/>
        </authorList>
    </citation>
    <scope>NUCLEOTIDE SEQUENCE</scope>
    <source>
        <strain evidence="1">Duluth1</strain>
        <tissue evidence="1">Whole animal</tissue>
    </source>
</reference>
<proteinExistence type="predicted"/>
<keyword evidence="2" id="KW-1185">Reference proteome</keyword>
<name>A0A9D4L160_DREPO</name>
<gene>
    <name evidence="1" type="ORF">DPMN_090954</name>
</gene>